<comment type="similarity">
    <text evidence="1">Belongs to the short-chain dehydrogenases/reductases (SDR) family.</text>
</comment>
<dbReference type="EMBL" id="KV417668">
    <property type="protein sequence ID" value="KZP11129.1"/>
    <property type="molecule type" value="Genomic_DNA"/>
</dbReference>
<evidence type="ECO:0000256" key="2">
    <source>
        <dbReference type="ARBA" id="ARBA00023002"/>
    </source>
</evidence>
<dbReference type="STRING" id="436010.A0A166A0R6"/>
<dbReference type="Proteomes" id="UP000076532">
    <property type="component" value="Unassembled WGS sequence"/>
</dbReference>
<name>A0A166A0R6_9AGAM</name>
<dbReference type="GO" id="GO:0016616">
    <property type="term" value="F:oxidoreductase activity, acting on the CH-OH group of donors, NAD or NADP as acceptor"/>
    <property type="evidence" value="ECO:0007669"/>
    <property type="project" value="UniProtKB-ARBA"/>
</dbReference>
<dbReference type="GO" id="GO:0050664">
    <property type="term" value="F:oxidoreductase activity, acting on NAD(P)H, oxygen as acceptor"/>
    <property type="evidence" value="ECO:0007669"/>
    <property type="project" value="TreeGrafter"/>
</dbReference>
<dbReference type="PRINTS" id="PR00081">
    <property type="entry name" value="GDHRDH"/>
</dbReference>
<proteinExistence type="inferred from homology"/>
<organism evidence="3 4">
    <name type="scientific">Athelia psychrophila</name>
    <dbReference type="NCBI Taxonomy" id="1759441"/>
    <lineage>
        <taxon>Eukaryota</taxon>
        <taxon>Fungi</taxon>
        <taxon>Dikarya</taxon>
        <taxon>Basidiomycota</taxon>
        <taxon>Agaricomycotina</taxon>
        <taxon>Agaricomycetes</taxon>
        <taxon>Agaricomycetidae</taxon>
        <taxon>Atheliales</taxon>
        <taxon>Atheliaceae</taxon>
        <taxon>Athelia</taxon>
    </lineage>
</organism>
<dbReference type="Pfam" id="PF00106">
    <property type="entry name" value="adh_short"/>
    <property type="match status" value="1"/>
</dbReference>
<evidence type="ECO:0000256" key="1">
    <source>
        <dbReference type="ARBA" id="ARBA00006484"/>
    </source>
</evidence>
<dbReference type="InterPro" id="IPR002347">
    <property type="entry name" value="SDR_fam"/>
</dbReference>
<dbReference type="OrthoDB" id="1933717at2759"/>
<keyword evidence="2" id="KW-0560">Oxidoreductase</keyword>
<accession>A0A166A0R6</accession>
<keyword evidence="4" id="KW-1185">Reference proteome</keyword>
<dbReference type="AlphaFoldDB" id="A0A166A0R6"/>
<protein>
    <submittedName>
        <fullName evidence="3">NAD(P)-binding protein</fullName>
    </submittedName>
</protein>
<dbReference type="Gene3D" id="3.40.50.720">
    <property type="entry name" value="NAD(P)-binding Rossmann-like Domain"/>
    <property type="match status" value="1"/>
</dbReference>
<gene>
    <name evidence="3" type="ORF">FIBSPDRAFT_988638</name>
</gene>
<dbReference type="InterPro" id="IPR036291">
    <property type="entry name" value="NAD(P)-bd_dom_sf"/>
</dbReference>
<evidence type="ECO:0000313" key="4">
    <source>
        <dbReference type="Proteomes" id="UP000076532"/>
    </source>
</evidence>
<reference evidence="3 4" key="1">
    <citation type="journal article" date="2016" name="Mol. Biol. Evol.">
        <title>Comparative Genomics of Early-Diverging Mushroom-Forming Fungi Provides Insights into the Origins of Lignocellulose Decay Capabilities.</title>
        <authorList>
            <person name="Nagy L.G."/>
            <person name="Riley R."/>
            <person name="Tritt A."/>
            <person name="Adam C."/>
            <person name="Daum C."/>
            <person name="Floudas D."/>
            <person name="Sun H."/>
            <person name="Yadav J.S."/>
            <person name="Pangilinan J."/>
            <person name="Larsson K.H."/>
            <person name="Matsuura K."/>
            <person name="Barry K."/>
            <person name="Labutti K."/>
            <person name="Kuo R."/>
            <person name="Ohm R.A."/>
            <person name="Bhattacharya S.S."/>
            <person name="Shirouzu T."/>
            <person name="Yoshinaga Y."/>
            <person name="Martin F.M."/>
            <person name="Grigoriev I.V."/>
            <person name="Hibbett D.S."/>
        </authorList>
    </citation>
    <scope>NUCLEOTIDE SEQUENCE [LARGE SCALE GENOMIC DNA]</scope>
    <source>
        <strain evidence="3 4">CBS 109695</strain>
    </source>
</reference>
<dbReference type="PANTHER" id="PTHR43008">
    <property type="entry name" value="BENZIL REDUCTASE"/>
    <property type="match status" value="1"/>
</dbReference>
<dbReference type="PANTHER" id="PTHR43008:SF7">
    <property type="entry name" value="SHORT CHAIN DEHYDROGENASE_REDUCTASE (AFU_ORTHOLOGUE AFUA_2G00830)"/>
    <property type="match status" value="1"/>
</dbReference>
<sequence>MNKVILIAGGWRLWNQLDVADVNSIVSAKALIEKEAGHIDILVNNAGTAVMTKRQSATDVDVVVREACEVNLFGLIQTATTFLPLLLKSSKPNILSISTDIASNTYQASPDSQLHVVAYNTSKAATNSYTIALANELKGKAIVNALTPEFTTTKLNGYALI</sequence>
<dbReference type="SUPFAM" id="SSF51735">
    <property type="entry name" value="NAD(P)-binding Rossmann-fold domains"/>
    <property type="match status" value="1"/>
</dbReference>
<dbReference type="PRINTS" id="PR00080">
    <property type="entry name" value="SDRFAMILY"/>
</dbReference>
<evidence type="ECO:0000313" key="3">
    <source>
        <dbReference type="EMBL" id="KZP11129.1"/>
    </source>
</evidence>